<dbReference type="RefSeq" id="WP_169102836.1">
    <property type="nucleotide sequence ID" value="NZ_JABBVZ010000129.1"/>
</dbReference>
<evidence type="ECO:0000313" key="1">
    <source>
        <dbReference type="EMBL" id="NMP24626.1"/>
    </source>
</evidence>
<sequence>MDDRPMALRSGDTATIAAVTSDELWNRLRDMFPAWGLPAHPREASLVIDHDAGFLRWAHLDITDDGVCVRPDSQRVLDAAKVAELWKWLEPDIQFPLHGMQFVRMDLQPHRVVHVEVRGLMLVRHTALAAVD</sequence>
<evidence type="ECO:0000313" key="2">
    <source>
        <dbReference type="Proteomes" id="UP000533476"/>
    </source>
</evidence>
<accession>A0A7Y0L8A5</accession>
<gene>
    <name evidence="1" type="ORF">HIJ39_20130</name>
</gene>
<protein>
    <submittedName>
        <fullName evidence="1">Uncharacterized protein</fullName>
    </submittedName>
</protein>
<dbReference type="AlphaFoldDB" id="A0A7Y0L8A5"/>
<comment type="caution">
    <text evidence="1">The sequence shown here is derived from an EMBL/GenBank/DDBJ whole genome shotgun (WGS) entry which is preliminary data.</text>
</comment>
<name>A0A7Y0L8A5_9FIRM</name>
<dbReference type="Proteomes" id="UP000533476">
    <property type="component" value="Unassembled WGS sequence"/>
</dbReference>
<dbReference type="EMBL" id="JABBVZ010000129">
    <property type="protein sequence ID" value="NMP24626.1"/>
    <property type="molecule type" value="Genomic_DNA"/>
</dbReference>
<reference evidence="1 2" key="1">
    <citation type="submission" date="2020-04" db="EMBL/GenBank/DDBJ databases">
        <authorList>
            <person name="Zhang R."/>
            <person name="Schippers A."/>
        </authorList>
    </citation>
    <scope>NUCLEOTIDE SEQUENCE [LARGE SCALE GENOMIC DNA]</scope>
    <source>
        <strain evidence="1 2">DSM 109850</strain>
    </source>
</reference>
<keyword evidence="2" id="KW-1185">Reference proteome</keyword>
<organism evidence="1 2">
    <name type="scientific">Sulfobacillus harzensis</name>
    <dbReference type="NCBI Taxonomy" id="2729629"/>
    <lineage>
        <taxon>Bacteria</taxon>
        <taxon>Bacillati</taxon>
        <taxon>Bacillota</taxon>
        <taxon>Clostridia</taxon>
        <taxon>Eubacteriales</taxon>
        <taxon>Clostridiales Family XVII. Incertae Sedis</taxon>
        <taxon>Sulfobacillus</taxon>
    </lineage>
</organism>
<proteinExistence type="predicted"/>